<keyword evidence="9" id="KW-0472">Membrane</keyword>
<comment type="subcellular location">
    <subcellularLocation>
        <location evidence="1">Mitochondrion outer membrane</location>
        <topology evidence="1">Multi-pass membrane protein</topology>
    </subcellularLocation>
</comment>
<dbReference type="Pfam" id="PF01459">
    <property type="entry name" value="Porin_3"/>
    <property type="match status" value="1"/>
</dbReference>
<keyword evidence="7" id="KW-0653">Protein transport</keyword>
<dbReference type="GO" id="GO:0008320">
    <property type="term" value="F:protein transmembrane transporter activity"/>
    <property type="evidence" value="ECO:0007669"/>
    <property type="project" value="InterPro"/>
</dbReference>
<dbReference type="CDD" id="cd07305">
    <property type="entry name" value="Porin3_Tom40"/>
    <property type="match status" value="1"/>
</dbReference>
<comment type="similarity">
    <text evidence="2">Belongs to the Tom40 family.</text>
</comment>
<dbReference type="InterPro" id="IPR027246">
    <property type="entry name" value="Porin_Euk/Tom40"/>
</dbReference>
<dbReference type="STRING" id="947166.A0A1D1W6Z4"/>
<evidence type="ECO:0000256" key="3">
    <source>
        <dbReference type="ARBA" id="ARBA00022448"/>
    </source>
</evidence>
<dbReference type="EMBL" id="BDGG01000014">
    <property type="protein sequence ID" value="GAV07204.1"/>
    <property type="molecule type" value="Genomic_DNA"/>
</dbReference>
<reference evidence="10 11" key="1">
    <citation type="journal article" date="2016" name="Nat. Commun.">
        <title>Extremotolerant tardigrade genome and improved radiotolerance of human cultured cells by tardigrade-unique protein.</title>
        <authorList>
            <person name="Hashimoto T."/>
            <person name="Horikawa D.D."/>
            <person name="Saito Y."/>
            <person name="Kuwahara H."/>
            <person name="Kozuka-Hata H."/>
            <person name="Shin-I T."/>
            <person name="Minakuchi Y."/>
            <person name="Ohishi K."/>
            <person name="Motoyama A."/>
            <person name="Aizu T."/>
            <person name="Enomoto A."/>
            <person name="Kondo K."/>
            <person name="Tanaka S."/>
            <person name="Hara Y."/>
            <person name="Koshikawa S."/>
            <person name="Sagara H."/>
            <person name="Miura T."/>
            <person name="Yokobori S."/>
            <person name="Miyagawa K."/>
            <person name="Suzuki Y."/>
            <person name="Kubo T."/>
            <person name="Oyama M."/>
            <person name="Kohara Y."/>
            <person name="Fujiyama A."/>
            <person name="Arakawa K."/>
            <person name="Katayama T."/>
            <person name="Toyoda A."/>
            <person name="Kunieda T."/>
        </authorList>
    </citation>
    <scope>NUCLEOTIDE SEQUENCE [LARGE SCALE GENOMIC DNA]</scope>
    <source>
        <strain evidence="10 11">YOKOZUNA-1</strain>
    </source>
</reference>
<evidence type="ECO:0000256" key="6">
    <source>
        <dbReference type="ARBA" id="ARBA00022787"/>
    </source>
</evidence>
<dbReference type="GO" id="GO:0005741">
    <property type="term" value="C:mitochondrial outer membrane"/>
    <property type="evidence" value="ECO:0007669"/>
    <property type="project" value="UniProtKB-SubCell"/>
</dbReference>
<gene>
    <name evidence="10" type="primary">RvY_17074-1</name>
    <name evidence="10" type="synonym">RvY_17074.1</name>
    <name evidence="10" type="ORF">RvY_17074</name>
</gene>
<evidence type="ECO:0000313" key="10">
    <source>
        <dbReference type="EMBL" id="GAV07204.1"/>
    </source>
</evidence>
<keyword evidence="5" id="KW-0812">Transmembrane</keyword>
<evidence type="ECO:0000256" key="8">
    <source>
        <dbReference type="ARBA" id="ARBA00023128"/>
    </source>
</evidence>
<accession>A0A1D1W6Z4</accession>
<dbReference type="GO" id="GO:0030150">
    <property type="term" value="P:protein import into mitochondrial matrix"/>
    <property type="evidence" value="ECO:0007669"/>
    <property type="project" value="InterPro"/>
</dbReference>
<evidence type="ECO:0000256" key="4">
    <source>
        <dbReference type="ARBA" id="ARBA00022452"/>
    </source>
</evidence>
<dbReference type="PANTHER" id="PTHR10802">
    <property type="entry name" value="MITOCHONDRIAL IMPORT RECEPTOR SUBUNIT TOM40"/>
    <property type="match status" value="1"/>
</dbReference>
<keyword evidence="6" id="KW-1000">Mitochondrion outer membrane</keyword>
<dbReference type="Proteomes" id="UP000186922">
    <property type="component" value="Unassembled WGS sequence"/>
</dbReference>
<evidence type="ECO:0000256" key="1">
    <source>
        <dbReference type="ARBA" id="ARBA00004374"/>
    </source>
</evidence>
<organism evidence="10 11">
    <name type="scientific">Ramazzottius varieornatus</name>
    <name type="common">Water bear</name>
    <name type="synonym">Tardigrade</name>
    <dbReference type="NCBI Taxonomy" id="947166"/>
    <lineage>
        <taxon>Eukaryota</taxon>
        <taxon>Metazoa</taxon>
        <taxon>Ecdysozoa</taxon>
        <taxon>Tardigrada</taxon>
        <taxon>Eutardigrada</taxon>
        <taxon>Parachela</taxon>
        <taxon>Hypsibioidea</taxon>
        <taxon>Ramazzottiidae</taxon>
        <taxon>Ramazzottius</taxon>
    </lineage>
</organism>
<dbReference type="InterPro" id="IPR023614">
    <property type="entry name" value="Porin_dom_sf"/>
</dbReference>
<keyword evidence="3" id="KW-0813">Transport</keyword>
<name>A0A1D1W6Z4_RAMVA</name>
<comment type="caution">
    <text evidence="10">The sequence shown here is derived from an EMBL/GenBank/DDBJ whole genome shotgun (WGS) entry which is preliminary data.</text>
</comment>
<evidence type="ECO:0000256" key="7">
    <source>
        <dbReference type="ARBA" id="ARBA00022927"/>
    </source>
</evidence>
<dbReference type="AlphaFoldDB" id="A0A1D1W6Z4"/>
<protein>
    <submittedName>
        <fullName evidence="10">Uncharacterized protein</fullName>
    </submittedName>
</protein>
<dbReference type="InterPro" id="IPR037930">
    <property type="entry name" value="Tom40"/>
</dbReference>
<dbReference type="OrthoDB" id="19656at2759"/>
<keyword evidence="11" id="KW-1185">Reference proteome</keyword>
<keyword evidence="8" id="KW-0496">Mitochondrion</keyword>
<evidence type="ECO:0000256" key="2">
    <source>
        <dbReference type="ARBA" id="ARBA00010510"/>
    </source>
</evidence>
<dbReference type="Gene3D" id="2.40.160.10">
    <property type="entry name" value="Porin"/>
    <property type="match status" value="1"/>
</dbReference>
<sequence>MGNHLVVEAAAAPASSATMAGAGLMAPPPVADLPSKHISSSPLSSSNRLGILANIPGSRLLLTNPGSFEDIHKRAKDVFPVNFEGFRFVLNKPLSNHFQVSHTVNVGMMQNGYRFGATYIGHKMLSPSEAYPVILGEIEPNGNLNAQLIHMFGKSLRSRLIAQYDEGKLAGMQLTNDYRGPDFTGSLTLGQLDIVRNSGIVVGQYLQSLTKGLALGAELMYQKGQQIPGGQISILTVGGKYTGSDFQAAASLGMSGLHVSYYQRCSEQLQVGVDMDTSLRSGESVGSVAYSIDIPKANVTFKGSIDSNLSVGAVLERRLFPLPASLALSAMLNHKKTASQFGIGLMIGS</sequence>
<keyword evidence="4" id="KW-1134">Transmembrane beta strand</keyword>
<proteinExistence type="inferred from homology"/>
<evidence type="ECO:0000256" key="9">
    <source>
        <dbReference type="ARBA" id="ARBA00023136"/>
    </source>
</evidence>
<evidence type="ECO:0000256" key="5">
    <source>
        <dbReference type="ARBA" id="ARBA00022692"/>
    </source>
</evidence>
<evidence type="ECO:0000313" key="11">
    <source>
        <dbReference type="Proteomes" id="UP000186922"/>
    </source>
</evidence>